<keyword evidence="3" id="KW-1185">Reference proteome</keyword>
<keyword evidence="1" id="KW-1133">Transmembrane helix</keyword>
<organism evidence="2 3">
    <name type="scientific">Alkalibacillus filiformis</name>
    <dbReference type="NCBI Taxonomy" id="200990"/>
    <lineage>
        <taxon>Bacteria</taxon>
        <taxon>Bacillati</taxon>
        <taxon>Bacillota</taxon>
        <taxon>Bacilli</taxon>
        <taxon>Bacillales</taxon>
        <taxon>Bacillaceae</taxon>
        <taxon>Alkalibacillus</taxon>
    </lineage>
</organism>
<reference evidence="2 3" key="1">
    <citation type="submission" date="2023-07" db="EMBL/GenBank/DDBJ databases">
        <title>Genomic Encyclopedia of Type Strains, Phase IV (KMG-IV): sequencing the most valuable type-strain genomes for metagenomic binning, comparative biology and taxonomic classification.</title>
        <authorList>
            <person name="Goeker M."/>
        </authorList>
    </citation>
    <scope>NUCLEOTIDE SEQUENCE [LARGE SCALE GENOMIC DNA]</scope>
    <source>
        <strain evidence="2 3">DSM 15448</strain>
    </source>
</reference>
<keyword evidence="1" id="KW-0812">Transmembrane</keyword>
<evidence type="ECO:0000313" key="3">
    <source>
        <dbReference type="Proteomes" id="UP001236723"/>
    </source>
</evidence>
<comment type="caution">
    <text evidence="2">The sequence shown here is derived from an EMBL/GenBank/DDBJ whole genome shotgun (WGS) entry which is preliminary data.</text>
</comment>
<proteinExistence type="predicted"/>
<keyword evidence="1" id="KW-0472">Membrane</keyword>
<protein>
    <submittedName>
        <fullName evidence="2">Membrane protein</fullName>
    </submittedName>
</protein>
<dbReference type="RefSeq" id="WP_307070063.1">
    <property type="nucleotide sequence ID" value="NZ_JAUSUP010000019.1"/>
</dbReference>
<evidence type="ECO:0000256" key="1">
    <source>
        <dbReference type="SAM" id="Phobius"/>
    </source>
</evidence>
<sequence length="133" mass="15456">MNRKWISSIAVVVGMLVLLFIFTTTYADFQQALERAEYKISHFVLISLWAFLFGVLIEWKALGQIIFEKRIKVNWLIVPAIILTILTFIPRLYWIVWFGFGQPFFIEVFTIPETQILLTALAGILVVRAFDGR</sequence>
<feature type="transmembrane region" description="Helical" evidence="1">
    <location>
        <begin position="73"/>
        <end position="94"/>
    </location>
</feature>
<gene>
    <name evidence="2" type="ORF">J2R98_002868</name>
</gene>
<accession>A0ABU0DX57</accession>
<feature type="transmembrane region" description="Helical" evidence="1">
    <location>
        <begin position="43"/>
        <end position="61"/>
    </location>
</feature>
<evidence type="ECO:0000313" key="2">
    <source>
        <dbReference type="EMBL" id="MDQ0353007.1"/>
    </source>
</evidence>
<dbReference type="EMBL" id="JAUSUP010000019">
    <property type="protein sequence ID" value="MDQ0353007.1"/>
    <property type="molecule type" value="Genomic_DNA"/>
</dbReference>
<feature type="transmembrane region" description="Helical" evidence="1">
    <location>
        <begin position="114"/>
        <end position="130"/>
    </location>
</feature>
<dbReference type="Proteomes" id="UP001236723">
    <property type="component" value="Unassembled WGS sequence"/>
</dbReference>
<name>A0ABU0DX57_9BACI</name>